<evidence type="ECO:0000256" key="3">
    <source>
        <dbReference type="ARBA" id="ARBA00022729"/>
    </source>
</evidence>
<name>A0ABY4EDN9_VITST</name>
<accession>A0ABY4EDN9</accession>
<dbReference type="EMBL" id="CP091512">
    <property type="protein sequence ID" value="UOO93530.1"/>
    <property type="molecule type" value="Genomic_DNA"/>
</dbReference>
<evidence type="ECO:0000256" key="1">
    <source>
        <dbReference type="ARBA" id="ARBA00004418"/>
    </source>
</evidence>
<evidence type="ECO:0000256" key="6">
    <source>
        <dbReference type="SAM" id="SignalP"/>
    </source>
</evidence>
<evidence type="ECO:0000256" key="5">
    <source>
        <dbReference type="PIRNR" id="PIRNR019574"/>
    </source>
</evidence>
<dbReference type="Proteomes" id="UP000832034">
    <property type="component" value="Chromosome"/>
</dbReference>
<reference evidence="7" key="2">
    <citation type="journal article" date="2022" name="Res Sq">
        <title>Evolution of multicellular longitudinally dividing oral cavity symbionts (Neisseriaceae).</title>
        <authorList>
            <person name="Nyongesa S."/>
            <person name="Weber P."/>
            <person name="Bernet E."/>
            <person name="Pullido F."/>
            <person name="Nieckarz M."/>
            <person name="Delaby M."/>
            <person name="Nieves C."/>
            <person name="Viehboeck T."/>
            <person name="Krause N."/>
            <person name="Rivera-Millot A."/>
            <person name="Nakamura A."/>
            <person name="Vischer N."/>
            <person name="VanNieuwenhze M."/>
            <person name="Brun Y."/>
            <person name="Cava F."/>
            <person name="Bulgheresi S."/>
            <person name="Veyrier F."/>
        </authorList>
    </citation>
    <scope>NUCLEOTIDE SEQUENCE</scope>
    <source>
        <strain evidence="7">SAG 1488-6</strain>
    </source>
</reference>
<dbReference type="InterPro" id="IPR001188">
    <property type="entry name" value="Sperm_putr-bd"/>
</dbReference>
<dbReference type="Pfam" id="PF13416">
    <property type="entry name" value="SBP_bac_8"/>
    <property type="match status" value="1"/>
</dbReference>
<reference evidence="7" key="1">
    <citation type="submission" date="2021-12" db="EMBL/GenBank/DDBJ databases">
        <authorList>
            <person name="Veyrier F.J."/>
        </authorList>
    </citation>
    <scope>NUCLEOTIDE SEQUENCE</scope>
    <source>
        <strain evidence="7">SAG 1488-6</strain>
    </source>
</reference>
<dbReference type="PANTHER" id="PTHR30222:SF12">
    <property type="entry name" value="NORSPERMIDINE SENSOR"/>
    <property type="match status" value="1"/>
</dbReference>
<feature type="signal peptide" evidence="6">
    <location>
        <begin position="1"/>
        <end position="23"/>
    </location>
</feature>
<keyword evidence="4 5" id="KW-0574">Periplasm</keyword>
<comment type="function">
    <text evidence="5">Required for the activity of the bacterial periplasmic transport system of putrescine.</text>
</comment>
<evidence type="ECO:0000313" key="7">
    <source>
        <dbReference type="EMBL" id="UOO93530.1"/>
    </source>
</evidence>
<dbReference type="PANTHER" id="PTHR30222">
    <property type="entry name" value="SPERMIDINE/PUTRESCINE-BINDING PERIPLASMIC PROTEIN"/>
    <property type="match status" value="1"/>
</dbReference>
<proteinExistence type="inferred from homology"/>
<dbReference type="PIRSF" id="PIRSF019574">
    <property type="entry name" value="Periplasmic_polyamine_BP"/>
    <property type="match status" value="1"/>
</dbReference>
<evidence type="ECO:0000313" key="8">
    <source>
        <dbReference type="Proteomes" id="UP000832034"/>
    </source>
</evidence>
<sequence length="385" mass="42371">MKKTLIASALLMMLLSACNDQPAAEKTETKPAGVPAISALPEATAELKIYNWSDYVNPETVKAFEQAQGVTVGLDFYDSTEALLQYMQSGKINHDLVGPSNHFVSRHIDLGEYQKINKSLIPNYKNINPQLLGFLQEVDPGNEYAVPYFWGVNTLAINKDKVEEALGGALPENEWDLLFKPEYTNKLKSCGISVLDSVSMVFPLALKYLGKNPNSQDQADLQAAANLVKNIRPDVRRFSSSGYIDDMANGNLCLTLGYGGDLNIARARAQEANKGVNLEILVPKSGFGVWIDTLMMPKNAVNVANAYQYINHTLDAKIAAQNGDFVTYAPASQPAKELMKKEYTDNRSIFPTDADLKNGFMYVALTPETEAAAEALWTEVKKRGE</sequence>
<dbReference type="PRINTS" id="PR00909">
    <property type="entry name" value="SPERMDNBNDNG"/>
</dbReference>
<comment type="subcellular location">
    <subcellularLocation>
        <location evidence="1 5">Periplasm</location>
    </subcellularLocation>
</comment>
<evidence type="ECO:0000256" key="4">
    <source>
        <dbReference type="ARBA" id="ARBA00022764"/>
    </source>
</evidence>
<dbReference type="PROSITE" id="PS51257">
    <property type="entry name" value="PROKAR_LIPOPROTEIN"/>
    <property type="match status" value="1"/>
</dbReference>
<keyword evidence="8" id="KW-1185">Reference proteome</keyword>
<feature type="chain" id="PRO_5045228268" description="Putrescine-binding periplasmic protein" evidence="6">
    <location>
        <begin position="24"/>
        <end position="385"/>
    </location>
</feature>
<dbReference type="SUPFAM" id="SSF53850">
    <property type="entry name" value="Periplasmic binding protein-like II"/>
    <property type="match status" value="1"/>
</dbReference>
<keyword evidence="3 6" id="KW-0732">Signal</keyword>
<organism evidence="7 8">
    <name type="scientific">Vitreoscilla stercoraria</name>
    <dbReference type="NCBI Taxonomy" id="61"/>
    <lineage>
        <taxon>Bacteria</taxon>
        <taxon>Pseudomonadati</taxon>
        <taxon>Pseudomonadota</taxon>
        <taxon>Betaproteobacteria</taxon>
        <taxon>Neisseriales</taxon>
        <taxon>Neisseriaceae</taxon>
        <taxon>Vitreoscilla</taxon>
    </lineage>
</organism>
<comment type="similarity">
    <text evidence="5">Belongs to the bacterial solute-binding protein PotD/PotF family.</text>
</comment>
<gene>
    <name evidence="7" type="ORF">LVJ81_05755</name>
</gene>
<protein>
    <recommendedName>
        <fullName evidence="5">Putrescine-binding periplasmic protein</fullName>
    </recommendedName>
</protein>
<keyword evidence="2 5" id="KW-0813">Transport</keyword>
<dbReference type="RefSeq" id="WP_040755654.1">
    <property type="nucleotide sequence ID" value="NZ_CP091512.1"/>
</dbReference>
<dbReference type="InterPro" id="IPR006059">
    <property type="entry name" value="SBP"/>
</dbReference>
<evidence type="ECO:0000256" key="2">
    <source>
        <dbReference type="ARBA" id="ARBA00022448"/>
    </source>
</evidence>
<dbReference type="Gene3D" id="3.40.190.10">
    <property type="entry name" value="Periplasmic binding protein-like II"/>
    <property type="match status" value="2"/>
</dbReference>